<evidence type="ECO:0000256" key="6">
    <source>
        <dbReference type="ARBA" id="ARBA00023015"/>
    </source>
</evidence>
<evidence type="ECO:0000256" key="9">
    <source>
        <dbReference type="ARBA" id="ARBA00023242"/>
    </source>
</evidence>
<dbReference type="GO" id="GO:0000978">
    <property type="term" value="F:RNA polymerase II cis-regulatory region sequence-specific DNA binding"/>
    <property type="evidence" value="ECO:0007669"/>
    <property type="project" value="TreeGrafter"/>
</dbReference>
<dbReference type="InterPro" id="IPR013087">
    <property type="entry name" value="Znf_C2H2_type"/>
</dbReference>
<dbReference type="PANTHER" id="PTHR19818:SF157">
    <property type="entry name" value="C2H2-TYPE DOMAIN-CONTAINING PROTEIN"/>
    <property type="match status" value="1"/>
</dbReference>
<dbReference type="Pfam" id="PF00096">
    <property type="entry name" value="zf-C2H2"/>
    <property type="match status" value="7"/>
</dbReference>
<evidence type="ECO:0000256" key="8">
    <source>
        <dbReference type="ARBA" id="ARBA00023163"/>
    </source>
</evidence>
<feature type="domain" description="C2H2-type" evidence="12">
    <location>
        <begin position="344"/>
        <end position="371"/>
    </location>
</feature>
<reference evidence="13" key="1">
    <citation type="submission" date="2021-06" db="EMBL/GenBank/DDBJ databases">
        <authorList>
            <consortium name="Wellcome Sanger Institute Data Sharing"/>
        </authorList>
    </citation>
    <scope>NUCLEOTIDE SEQUENCE [LARGE SCALE GENOMIC DNA]</scope>
</reference>
<dbReference type="OrthoDB" id="40579at2759"/>
<name>A0A8C4X3T8_ERPCA</name>
<dbReference type="PANTHER" id="PTHR19818">
    <property type="entry name" value="ZINC FINGER PROTEIN ZIC AND GLI"/>
    <property type="match status" value="1"/>
</dbReference>
<dbReference type="SMART" id="SM00355">
    <property type="entry name" value="ZnF_C2H2"/>
    <property type="match status" value="9"/>
</dbReference>
<evidence type="ECO:0000313" key="14">
    <source>
        <dbReference type="Proteomes" id="UP000694620"/>
    </source>
</evidence>
<feature type="domain" description="C2H2-type" evidence="12">
    <location>
        <begin position="261"/>
        <end position="288"/>
    </location>
</feature>
<dbReference type="SUPFAM" id="SSF57667">
    <property type="entry name" value="beta-beta-alpha zinc fingers"/>
    <property type="match status" value="5"/>
</dbReference>
<keyword evidence="7" id="KW-0238">DNA-binding</keyword>
<dbReference type="Gene3D" id="3.30.160.60">
    <property type="entry name" value="Classic Zinc Finger"/>
    <property type="match status" value="9"/>
</dbReference>
<dbReference type="Proteomes" id="UP000694620">
    <property type="component" value="Chromosome 1"/>
</dbReference>
<comment type="subcellular location">
    <subcellularLocation>
        <location evidence="1">Nucleus</location>
    </subcellularLocation>
</comment>
<keyword evidence="14" id="KW-1185">Reference proteome</keyword>
<feature type="domain" description="C2H2-type" evidence="12">
    <location>
        <begin position="400"/>
        <end position="427"/>
    </location>
</feature>
<protein>
    <submittedName>
        <fullName evidence="13">Gastrula zinc finger protein XlCGF57.1-like</fullName>
    </submittedName>
</protein>
<keyword evidence="6" id="KW-0805">Transcription regulation</keyword>
<evidence type="ECO:0000256" key="11">
    <source>
        <dbReference type="SAM" id="MobiDB-lite"/>
    </source>
</evidence>
<accession>A0A8C4X3T8</accession>
<evidence type="ECO:0000256" key="10">
    <source>
        <dbReference type="PROSITE-ProRule" id="PRU00042"/>
    </source>
</evidence>
<dbReference type="GeneTree" id="ENSGT01150000286952"/>
<keyword evidence="4 10" id="KW-0863">Zinc-finger</keyword>
<feature type="domain" description="C2H2-type" evidence="12">
    <location>
        <begin position="428"/>
        <end position="455"/>
    </location>
</feature>
<reference evidence="13" key="3">
    <citation type="submission" date="2025-09" db="UniProtKB">
        <authorList>
            <consortium name="Ensembl"/>
        </authorList>
    </citation>
    <scope>IDENTIFICATION</scope>
</reference>
<dbReference type="FunFam" id="3.30.160.60:FF:000176">
    <property type="entry name" value="zinc finger protein 70"/>
    <property type="match status" value="1"/>
</dbReference>
<evidence type="ECO:0000256" key="7">
    <source>
        <dbReference type="ARBA" id="ARBA00023125"/>
    </source>
</evidence>
<proteinExistence type="predicted"/>
<keyword evidence="9" id="KW-0539">Nucleus</keyword>
<keyword evidence="8" id="KW-0804">Transcription</keyword>
<feature type="compositionally biased region" description="Basic and acidic residues" evidence="11">
    <location>
        <begin position="474"/>
        <end position="483"/>
    </location>
</feature>
<evidence type="ECO:0000259" key="12">
    <source>
        <dbReference type="PROSITE" id="PS50157"/>
    </source>
</evidence>
<feature type="domain" description="C2H2-type" evidence="12">
    <location>
        <begin position="317"/>
        <end position="344"/>
    </location>
</feature>
<evidence type="ECO:0000256" key="3">
    <source>
        <dbReference type="ARBA" id="ARBA00022737"/>
    </source>
</evidence>
<dbReference type="GO" id="GO:0008270">
    <property type="term" value="F:zinc ion binding"/>
    <property type="evidence" value="ECO:0007669"/>
    <property type="project" value="UniProtKB-KW"/>
</dbReference>
<dbReference type="GO" id="GO:0045944">
    <property type="term" value="P:positive regulation of transcription by RNA polymerase II"/>
    <property type="evidence" value="ECO:0007669"/>
    <property type="project" value="UniProtKB-ARBA"/>
</dbReference>
<evidence type="ECO:0000256" key="2">
    <source>
        <dbReference type="ARBA" id="ARBA00022723"/>
    </source>
</evidence>
<keyword evidence="2" id="KW-0479">Metal-binding</keyword>
<keyword evidence="5" id="KW-0862">Zinc</keyword>
<feature type="domain" description="C2H2-type" evidence="12">
    <location>
        <begin position="372"/>
        <end position="399"/>
    </location>
</feature>
<dbReference type="RefSeq" id="XP_028678468.1">
    <property type="nucleotide sequence ID" value="XM_028822635.2"/>
</dbReference>
<reference evidence="13" key="2">
    <citation type="submission" date="2025-08" db="UniProtKB">
        <authorList>
            <consortium name="Ensembl"/>
        </authorList>
    </citation>
    <scope>IDENTIFICATION</scope>
</reference>
<dbReference type="GO" id="GO:0000981">
    <property type="term" value="F:DNA-binding transcription factor activity, RNA polymerase II-specific"/>
    <property type="evidence" value="ECO:0007669"/>
    <property type="project" value="TreeGrafter"/>
</dbReference>
<organism evidence="13 14">
    <name type="scientific">Erpetoichthys calabaricus</name>
    <name type="common">Rope fish</name>
    <name type="synonym">Calamoichthys calabaricus</name>
    <dbReference type="NCBI Taxonomy" id="27687"/>
    <lineage>
        <taxon>Eukaryota</taxon>
        <taxon>Metazoa</taxon>
        <taxon>Chordata</taxon>
        <taxon>Craniata</taxon>
        <taxon>Vertebrata</taxon>
        <taxon>Euteleostomi</taxon>
        <taxon>Actinopterygii</taxon>
        <taxon>Polypteriformes</taxon>
        <taxon>Polypteridae</taxon>
        <taxon>Erpetoichthys</taxon>
    </lineage>
</organism>
<feature type="region of interest" description="Disordered" evidence="11">
    <location>
        <begin position="467"/>
        <end position="499"/>
    </location>
</feature>
<evidence type="ECO:0000256" key="5">
    <source>
        <dbReference type="ARBA" id="ARBA00022833"/>
    </source>
</evidence>
<feature type="compositionally biased region" description="Polar residues" evidence="11">
    <location>
        <begin position="123"/>
        <end position="145"/>
    </location>
</feature>
<dbReference type="InterPro" id="IPR050329">
    <property type="entry name" value="GLI_C2H2-zinc-finger"/>
</dbReference>
<dbReference type="FunFam" id="3.30.160.60:FF:000099">
    <property type="entry name" value="Zinc finger protein 79"/>
    <property type="match status" value="1"/>
</dbReference>
<dbReference type="GO" id="GO:0005634">
    <property type="term" value="C:nucleus"/>
    <property type="evidence" value="ECO:0007669"/>
    <property type="project" value="UniProtKB-SubCell"/>
</dbReference>
<evidence type="ECO:0000256" key="4">
    <source>
        <dbReference type="ARBA" id="ARBA00022771"/>
    </source>
</evidence>
<dbReference type="PROSITE" id="PS50157">
    <property type="entry name" value="ZINC_FINGER_C2H2_2"/>
    <property type="match status" value="9"/>
</dbReference>
<dbReference type="GeneID" id="114667361"/>
<dbReference type="FunFam" id="3.30.160.60:FF:000912">
    <property type="entry name" value="Zinc finger protein 660"/>
    <property type="match status" value="2"/>
</dbReference>
<dbReference type="AlphaFoldDB" id="A0A8C4X3T8"/>
<dbReference type="FunFam" id="3.30.160.60:FF:000739">
    <property type="entry name" value="Zgc:171418 protein"/>
    <property type="match status" value="1"/>
</dbReference>
<feature type="domain" description="C2H2-type" evidence="12">
    <location>
        <begin position="205"/>
        <end position="232"/>
    </location>
</feature>
<feature type="region of interest" description="Disordered" evidence="11">
    <location>
        <begin position="114"/>
        <end position="145"/>
    </location>
</feature>
<sequence length="499" mass="57666">MEAAKENCHSDMNNMEIITVNMKEEDYESNTVCPKQESLCIKEEHYEPGSVGIKEECEETMSSFVTDTRIHIINDCIKGEDLHSESVLQYDCQERCCSFQKCSVNLKLESAEDMSSRRALGDQPSSSNESGENLQDGGRSSLSSFPQISFHCRSKQTVLEENMMKTTSGSEFSIPTNLQYHSVPVEDLTNTDTVNIDNKDNQGKHLCSECGKKFSKKVYLEIHARIHTGERPFQCIECGKRFCHRSYVWLHTRTHTGEKPYCCTECGKQFSRKSRVETHMRIHTGEKPYECNECGKQFSVMSNLRRHTRIHTGEKHHSCSKCGKRFSLLGNLLNHKRTHVEKPYHCHECGKQLASRSSLRRHTSIHIGERKYCCFDCGKQFLQLVDLQAHRRTHTGEKPYHCNECDKQFSVKSNLRRHMRIHLGEKLCCCNECGKQFSTKHSLQKHLKSHLGKKMRKLTKRKLEHFGETNTKIPKSEVKRQDGEVNYTQTENAQLKEKE</sequence>
<feature type="domain" description="C2H2-type" evidence="12">
    <location>
        <begin position="289"/>
        <end position="316"/>
    </location>
</feature>
<dbReference type="FunFam" id="3.30.160.60:FF:002343">
    <property type="entry name" value="Zinc finger protein 33A"/>
    <property type="match status" value="2"/>
</dbReference>
<dbReference type="FunFam" id="3.30.160.60:FF:001450">
    <property type="entry name" value="zinc finger protein 774"/>
    <property type="match status" value="1"/>
</dbReference>
<feature type="domain" description="C2H2-type" evidence="12">
    <location>
        <begin position="233"/>
        <end position="260"/>
    </location>
</feature>
<evidence type="ECO:0000313" key="13">
    <source>
        <dbReference type="Ensembl" id="ENSECRP00000003449.1"/>
    </source>
</evidence>
<gene>
    <name evidence="13" type="primary">LOC114667361</name>
</gene>
<dbReference type="Ensembl" id="ENSECRT00000003508.1">
    <property type="protein sequence ID" value="ENSECRP00000003449.1"/>
    <property type="gene ID" value="ENSECRG00000002366.1"/>
</dbReference>
<dbReference type="PROSITE" id="PS00028">
    <property type="entry name" value="ZINC_FINGER_C2H2_1"/>
    <property type="match status" value="9"/>
</dbReference>
<dbReference type="InterPro" id="IPR036236">
    <property type="entry name" value="Znf_C2H2_sf"/>
</dbReference>
<evidence type="ECO:0000256" key="1">
    <source>
        <dbReference type="ARBA" id="ARBA00004123"/>
    </source>
</evidence>
<keyword evidence="3" id="KW-0677">Repeat</keyword>